<proteinExistence type="predicted"/>
<dbReference type="GO" id="GO:0044205">
    <property type="term" value="P:'de novo' UMP biosynthetic process"/>
    <property type="evidence" value="ECO:0007669"/>
    <property type="project" value="UniProtKB-UniPathway"/>
</dbReference>
<keyword evidence="9" id="KW-0808">Transferase</keyword>
<feature type="binding site" evidence="7">
    <location>
        <position position="152"/>
    </location>
    <ligand>
        <name>substrate</name>
    </ligand>
</feature>
<feature type="active site" description="For OMPdecase activity" evidence="6">
    <location>
        <position position="93"/>
    </location>
</feature>
<keyword evidence="3" id="KW-0210">Decarboxylase</keyword>
<dbReference type="AlphaFoldDB" id="A0A075GMC1"/>
<dbReference type="SUPFAM" id="SSF51366">
    <property type="entry name" value="Ribulose-phoshate binding barrel"/>
    <property type="match status" value="1"/>
</dbReference>
<feature type="domain" description="Orotidine 5'-phosphate decarboxylase" evidence="8">
    <location>
        <begin position="32"/>
        <end position="253"/>
    </location>
</feature>
<feature type="binding site" evidence="7">
    <location>
        <position position="38"/>
    </location>
    <ligand>
        <name>substrate</name>
    </ligand>
</feature>
<dbReference type="CDD" id="cd04725">
    <property type="entry name" value="OMP_decarboxylase_like"/>
    <property type="match status" value="1"/>
</dbReference>
<dbReference type="InterPro" id="IPR013785">
    <property type="entry name" value="Aldolase_TIM"/>
</dbReference>
<keyword evidence="4" id="KW-0665">Pyrimidine biosynthesis</keyword>
<dbReference type="PANTHER" id="PTHR19278:SF9">
    <property type="entry name" value="URIDINE 5'-MONOPHOSPHATE SYNTHASE"/>
    <property type="match status" value="1"/>
</dbReference>
<feature type="active site" description="For OMPdecase activity" evidence="6">
    <location>
        <position position="96"/>
    </location>
</feature>
<comment type="pathway">
    <text evidence="1">Pyrimidine metabolism; UMP biosynthesis via de novo pathway; UMP from orotate: step 2/2.</text>
</comment>
<feature type="active site" description="For OMPdecase activity" evidence="6">
    <location>
        <position position="91"/>
    </location>
</feature>
<accession>A0A075GMC1</accession>
<protein>
    <recommendedName>
        <fullName evidence="2">orotidine-5'-phosphate decarboxylase</fullName>
        <ecNumber evidence="2">4.1.1.23</ecNumber>
    </recommendedName>
</protein>
<evidence type="ECO:0000256" key="1">
    <source>
        <dbReference type="ARBA" id="ARBA00004861"/>
    </source>
</evidence>
<dbReference type="InterPro" id="IPR014732">
    <property type="entry name" value="OMPdecase"/>
</dbReference>
<evidence type="ECO:0000256" key="2">
    <source>
        <dbReference type="ARBA" id="ARBA00012321"/>
    </source>
</evidence>
<evidence type="ECO:0000256" key="7">
    <source>
        <dbReference type="PIRSR" id="PIRSR614732-2"/>
    </source>
</evidence>
<evidence type="ECO:0000256" key="6">
    <source>
        <dbReference type="PIRSR" id="PIRSR614732-1"/>
    </source>
</evidence>
<evidence type="ECO:0000256" key="3">
    <source>
        <dbReference type="ARBA" id="ARBA00022793"/>
    </source>
</evidence>
<dbReference type="PANTHER" id="PTHR19278">
    <property type="entry name" value="OROTATE PHOSPHORIBOSYLTRANSFERASE"/>
    <property type="match status" value="1"/>
</dbReference>
<feature type="binding site" evidence="7">
    <location>
        <position position="237"/>
    </location>
    <ligand>
        <name>substrate</name>
    </ligand>
</feature>
<feature type="binding site" evidence="7">
    <location>
        <position position="60"/>
    </location>
    <ligand>
        <name>substrate</name>
    </ligand>
</feature>
<reference evidence="9" key="1">
    <citation type="journal article" date="2014" name="Genome Biol. Evol.">
        <title>Pangenome evidence for extensive interdomain horizontal transfer affecting lineage core and shell genes in uncultured planktonic thaumarchaeota and euryarchaeota.</title>
        <authorList>
            <person name="Deschamps P."/>
            <person name="Zivanovic Y."/>
            <person name="Moreira D."/>
            <person name="Rodriguez-Valera F."/>
            <person name="Lopez-Garcia P."/>
        </authorList>
    </citation>
    <scope>NUCLEOTIDE SEQUENCE</scope>
</reference>
<keyword evidence="5" id="KW-0456">Lyase</keyword>
<dbReference type="GO" id="GO:0006207">
    <property type="term" value="P:'de novo' pyrimidine nucleobase biosynthetic process"/>
    <property type="evidence" value="ECO:0007669"/>
    <property type="project" value="InterPro"/>
</dbReference>
<dbReference type="InterPro" id="IPR011060">
    <property type="entry name" value="RibuloseP-bd_barrel"/>
</dbReference>
<dbReference type="UniPathway" id="UPA00070">
    <property type="reaction ID" value="UER00120"/>
</dbReference>
<evidence type="ECO:0000256" key="5">
    <source>
        <dbReference type="ARBA" id="ARBA00023239"/>
    </source>
</evidence>
<sequence length="266" mass="28265">MQAEDAWGERWTSCANPLSHRYMETAARKGSLVCLAADMRSVEELLDLVEEVGPQIAALKTHVDLVDDFSVDSWQRLVDAAQRHDLLLFEDRKFADIGKVSQNQMAGAHDIRSWADIVTAHRLSGPDIVDGIAAGWADVERIGGVLLLAQMSSSGNLLDAAYTDETLATGRGSPHVIGYIGNGSSADEVVALRKKVGAGQMIWTPGVNLAVGDGAMGQRYGHPRDAVLAGSDAIIVGSGIHSAQDRSAAAAQYAETSFQALLDRGA</sequence>
<dbReference type="InterPro" id="IPR001754">
    <property type="entry name" value="OMPdeCOase_dom"/>
</dbReference>
<dbReference type="NCBIfam" id="TIGR01740">
    <property type="entry name" value="pyrF"/>
    <property type="match status" value="1"/>
</dbReference>
<gene>
    <name evidence="9" type="primary">UMPS</name>
</gene>
<feature type="binding site" evidence="7">
    <location>
        <position position="218"/>
    </location>
    <ligand>
        <name>substrate</name>
    </ligand>
</feature>
<organism evidence="9">
    <name type="scientific">uncultured marine group II/III euryarchaeote KM3_172_F11</name>
    <dbReference type="NCBI Taxonomy" id="1457929"/>
    <lineage>
        <taxon>Archaea</taxon>
        <taxon>Methanobacteriati</taxon>
        <taxon>Methanobacteriota</taxon>
        <taxon>environmental samples</taxon>
    </lineage>
</organism>
<evidence type="ECO:0000256" key="4">
    <source>
        <dbReference type="ARBA" id="ARBA00022975"/>
    </source>
</evidence>
<dbReference type="GO" id="GO:0004590">
    <property type="term" value="F:orotidine-5'-phosphate decarboxylase activity"/>
    <property type="evidence" value="ECO:0007669"/>
    <property type="project" value="UniProtKB-EC"/>
</dbReference>
<evidence type="ECO:0000259" key="8">
    <source>
        <dbReference type="SMART" id="SM00934"/>
    </source>
</evidence>
<keyword evidence="9" id="KW-0328">Glycosyltransferase</keyword>
<dbReference type="Pfam" id="PF00215">
    <property type="entry name" value="OMPdecase"/>
    <property type="match status" value="1"/>
</dbReference>
<dbReference type="Gene3D" id="3.20.20.70">
    <property type="entry name" value="Aldolase class I"/>
    <property type="match status" value="1"/>
</dbReference>
<evidence type="ECO:0000313" key="9">
    <source>
        <dbReference type="EMBL" id="AIF04260.1"/>
    </source>
</evidence>
<dbReference type="GO" id="GO:0004588">
    <property type="term" value="F:orotate phosphoribosyltransferase activity"/>
    <property type="evidence" value="ECO:0007669"/>
    <property type="project" value="TreeGrafter"/>
</dbReference>
<dbReference type="SMART" id="SM00934">
    <property type="entry name" value="OMPdecase"/>
    <property type="match status" value="1"/>
</dbReference>
<dbReference type="EMBL" id="KF900703">
    <property type="protein sequence ID" value="AIF04260.1"/>
    <property type="molecule type" value="Genomic_DNA"/>
</dbReference>
<name>A0A075GMC1_9EURY</name>
<dbReference type="EC" id="4.1.1.23" evidence="2"/>